<accession>A0A3M0A2N0</accession>
<dbReference type="GO" id="GO:0009103">
    <property type="term" value="P:lipopolysaccharide biosynthetic process"/>
    <property type="evidence" value="ECO:0007669"/>
    <property type="project" value="UniProtKB-UniRule"/>
</dbReference>
<dbReference type="FunFam" id="3.40.50.1000:FF:000029">
    <property type="entry name" value="3-deoxy-D-manno-octulosonate 8-phosphate phosphatase KdsC"/>
    <property type="match status" value="1"/>
</dbReference>
<name>A0A3M0A2N0_9GAMM</name>
<evidence type="ECO:0000256" key="3">
    <source>
        <dbReference type="ARBA" id="ARBA00005893"/>
    </source>
</evidence>
<dbReference type="SFLD" id="SFLDG01138">
    <property type="entry name" value="C1.6.2:_Deoxy-d-mannose-octulo"/>
    <property type="match status" value="1"/>
</dbReference>
<dbReference type="Pfam" id="PF08282">
    <property type="entry name" value="Hydrolase_3"/>
    <property type="match status" value="1"/>
</dbReference>
<feature type="binding site" evidence="12">
    <location>
        <position position="16"/>
    </location>
    <ligand>
        <name>Mg(2+)</name>
        <dbReference type="ChEBI" id="CHEBI:18420"/>
    </ligand>
</feature>
<dbReference type="PANTHER" id="PTHR21485:SF3">
    <property type="entry name" value="N-ACYLNEURAMINATE CYTIDYLYLTRANSFERASE"/>
    <property type="match status" value="1"/>
</dbReference>
<evidence type="ECO:0000256" key="7">
    <source>
        <dbReference type="ARBA" id="ARBA00022723"/>
    </source>
</evidence>
<dbReference type="EC" id="3.1.3.45" evidence="5 11"/>
<comment type="catalytic activity">
    <reaction evidence="1 11">
        <text>3-deoxy-alpha-D-manno-2-octulosonate-8-phosphate + H2O = 3-deoxy-alpha-D-manno-oct-2-ulosonate + phosphate</text>
        <dbReference type="Rhea" id="RHEA:11500"/>
        <dbReference type="ChEBI" id="CHEBI:15377"/>
        <dbReference type="ChEBI" id="CHEBI:43474"/>
        <dbReference type="ChEBI" id="CHEBI:85985"/>
        <dbReference type="ChEBI" id="CHEBI:85986"/>
        <dbReference type="EC" id="3.1.3.45"/>
    </reaction>
</comment>
<evidence type="ECO:0000256" key="2">
    <source>
        <dbReference type="ARBA" id="ARBA00001946"/>
    </source>
</evidence>
<dbReference type="InterPro" id="IPR050793">
    <property type="entry name" value="CMP-NeuNAc_synthase"/>
</dbReference>
<sequence>MNANELAQQIRFVVTDVDGVLTNGQLMFTAQGEQFKNFNTLDGHGIKLLQSEGIEVAIITGRTSDMVLKRAADLGIKTIIQGREDKWVPLSEMLAERQLAPSQVAYVGDDWPDLACIRRVGLGIAVANADGAVKDHADYITERRGGEGAFREVADMILKAQGRYDSVLEKWL</sequence>
<dbReference type="PIRSF" id="PIRSF006118">
    <property type="entry name" value="KDO8-P_Ptase"/>
    <property type="match status" value="1"/>
</dbReference>
<dbReference type="EMBL" id="REFJ01000004">
    <property type="protein sequence ID" value="RMA79441.1"/>
    <property type="molecule type" value="Genomic_DNA"/>
</dbReference>
<evidence type="ECO:0000256" key="5">
    <source>
        <dbReference type="ARBA" id="ARBA00013066"/>
    </source>
</evidence>
<keyword evidence="14" id="KW-1185">Reference proteome</keyword>
<dbReference type="GO" id="GO:0008781">
    <property type="term" value="F:N-acylneuraminate cytidylyltransferase activity"/>
    <property type="evidence" value="ECO:0007669"/>
    <property type="project" value="TreeGrafter"/>
</dbReference>
<comment type="caution">
    <text evidence="13">The sequence shown here is derived from an EMBL/GenBank/DDBJ whole genome shotgun (WGS) entry which is preliminary data.</text>
</comment>
<keyword evidence="9 11" id="KW-0460">Magnesium</keyword>
<gene>
    <name evidence="13" type="ORF">DFR27_1882</name>
</gene>
<dbReference type="InterPro" id="IPR023214">
    <property type="entry name" value="HAD_sf"/>
</dbReference>
<dbReference type="CDD" id="cd01630">
    <property type="entry name" value="HAD_KDO-like"/>
    <property type="match status" value="1"/>
</dbReference>
<feature type="binding site" evidence="12">
    <location>
        <position position="18"/>
    </location>
    <ligand>
        <name>substrate</name>
    </ligand>
</feature>
<evidence type="ECO:0000256" key="9">
    <source>
        <dbReference type="ARBA" id="ARBA00022842"/>
    </source>
</evidence>
<evidence type="ECO:0000256" key="1">
    <source>
        <dbReference type="ARBA" id="ARBA00000898"/>
    </source>
</evidence>
<dbReference type="InterPro" id="IPR010023">
    <property type="entry name" value="KdsC_fam"/>
</dbReference>
<dbReference type="SFLD" id="SFLDS00003">
    <property type="entry name" value="Haloacid_Dehalogenase"/>
    <property type="match status" value="1"/>
</dbReference>
<dbReference type="PANTHER" id="PTHR21485">
    <property type="entry name" value="HAD SUPERFAMILY MEMBERS CMAS AND KDSC"/>
    <property type="match status" value="1"/>
</dbReference>
<organism evidence="13 14">
    <name type="scientific">Umboniibacter marinipuniceus</name>
    <dbReference type="NCBI Taxonomy" id="569599"/>
    <lineage>
        <taxon>Bacteria</taxon>
        <taxon>Pseudomonadati</taxon>
        <taxon>Pseudomonadota</taxon>
        <taxon>Gammaproteobacteria</taxon>
        <taxon>Cellvibrionales</taxon>
        <taxon>Cellvibrionaceae</taxon>
        <taxon>Umboniibacter</taxon>
    </lineage>
</organism>
<reference evidence="13 14" key="1">
    <citation type="submission" date="2018-10" db="EMBL/GenBank/DDBJ databases">
        <title>Genomic Encyclopedia of Type Strains, Phase IV (KMG-IV): sequencing the most valuable type-strain genomes for metagenomic binning, comparative biology and taxonomic classification.</title>
        <authorList>
            <person name="Goeker M."/>
        </authorList>
    </citation>
    <scope>NUCLEOTIDE SEQUENCE [LARGE SCALE GENOMIC DNA]</scope>
    <source>
        <strain evidence="13 14">DSM 25080</strain>
    </source>
</reference>
<dbReference type="Gene3D" id="3.40.50.1000">
    <property type="entry name" value="HAD superfamily/HAD-like"/>
    <property type="match status" value="1"/>
</dbReference>
<comment type="similarity">
    <text evidence="3 11">Belongs to the KdsC family.</text>
</comment>
<evidence type="ECO:0000313" key="13">
    <source>
        <dbReference type="EMBL" id="RMA79441.1"/>
    </source>
</evidence>
<evidence type="ECO:0000256" key="8">
    <source>
        <dbReference type="ARBA" id="ARBA00022801"/>
    </source>
</evidence>
<evidence type="ECO:0000313" key="14">
    <source>
        <dbReference type="Proteomes" id="UP000267187"/>
    </source>
</evidence>
<dbReference type="Proteomes" id="UP000267187">
    <property type="component" value="Unassembled WGS sequence"/>
</dbReference>
<evidence type="ECO:0000256" key="12">
    <source>
        <dbReference type="PIRSR" id="PIRSR006118-2"/>
    </source>
</evidence>
<dbReference type="InterPro" id="IPR036412">
    <property type="entry name" value="HAD-like_sf"/>
</dbReference>
<dbReference type="GO" id="GO:0046872">
    <property type="term" value="F:metal ion binding"/>
    <property type="evidence" value="ECO:0007669"/>
    <property type="project" value="UniProtKB-UniRule"/>
</dbReference>
<dbReference type="NCBIfam" id="TIGR01670">
    <property type="entry name" value="KdsC-phosphatas"/>
    <property type="match status" value="1"/>
</dbReference>
<evidence type="ECO:0000256" key="4">
    <source>
        <dbReference type="ARBA" id="ARBA00011881"/>
    </source>
</evidence>
<dbReference type="OrthoDB" id="9805604at2"/>
<dbReference type="RefSeq" id="WP_121877197.1">
    <property type="nucleotide sequence ID" value="NZ_REFJ01000004.1"/>
</dbReference>
<dbReference type="SUPFAM" id="SSF56784">
    <property type="entry name" value="HAD-like"/>
    <property type="match status" value="1"/>
</dbReference>
<evidence type="ECO:0000256" key="6">
    <source>
        <dbReference type="ARBA" id="ARBA00020092"/>
    </source>
</evidence>
<dbReference type="GO" id="GO:0019143">
    <property type="term" value="F:3-deoxy-manno-octulosonate-8-phosphatase activity"/>
    <property type="evidence" value="ECO:0007669"/>
    <property type="project" value="UniProtKB-UniRule"/>
</dbReference>
<keyword evidence="11" id="KW-0448">Lipopolysaccharide biosynthesis</keyword>
<keyword evidence="8 11" id="KW-0378">Hydrolase</keyword>
<dbReference type="AlphaFoldDB" id="A0A3M0A2N0"/>
<evidence type="ECO:0000256" key="10">
    <source>
        <dbReference type="ARBA" id="ARBA00031051"/>
    </source>
</evidence>
<proteinExistence type="inferred from homology"/>
<comment type="cofactor">
    <cofactor evidence="2 11 12">
        <name>Mg(2+)</name>
        <dbReference type="ChEBI" id="CHEBI:18420"/>
    </cofactor>
</comment>
<comment type="function">
    <text evidence="11">Catalyzes the hydrolysis of 3-deoxy-D-manno-octulosonate 8-phosphate (KDO 8-P) to 3-deoxy-D-manno-octulosonate (KDO) and inorganic phosphate.</text>
</comment>
<comment type="subunit">
    <text evidence="4 11">Homotetramer.</text>
</comment>
<dbReference type="SFLD" id="SFLDG01136">
    <property type="entry name" value="C1.6:_Phosphoserine_Phosphatas"/>
    <property type="match status" value="1"/>
</dbReference>
<keyword evidence="7 11" id="KW-0479">Metal-binding</keyword>
<evidence type="ECO:0000256" key="11">
    <source>
        <dbReference type="PIRNR" id="PIRNR006118"/>
    </source>
</evidence>
<protein>
    <recommendedName>
        <fullName evidence="6 11">3-deoxy-D-manno-octulosonate 8-phosphate phosphatase KdsC</fullName>
        <ecNumber evidence="5 11">3.1.3.45</ecNumber>
    </recommendedName>
    <alternativeName>
        <fullName evidence="10 11">KDO 8-P phosphatase</fullName>
    </alternativeName>
</protein>
<feature type="binding site" evidence="12">
    <location>
        <position position="109"/>
    </location>
    <ligand>
        <name>Mg(2+)</name>
        <dbReference type="ChEBI" id="CHEBI:18420"/>
    </ligand>
</feature>